<feature type="binding site" evidence="7">
    <location>
        <position position="213"/>
    </location>
    <ligand>
        <name>substrate</name>
    </ligand>
</feature>
<dbReference type="GO" id="GO:0006094">
    <property type="term" value="P:gluconeogenesis"/>
    <property type="evidence" value="ECO:0007669"/>
    <property type="project" value="UniProtKB-UniRule"/>
</dbReference>
<feature type="binding site" evidence="7">
    <location>
        <position position="173"/>
    </location>
    <ligand>
        <name>substrate</name>
    </ligand>
</feature>
<evidence type="ECO:0000313" key="10">
    <source>
        <dbReference type="Proteomes" id="UP000808349"/>
    </source>
</evidence>
<dbReference type="Gene3D" id="3.20.20.70">
    <property type="entry name" value="Aldolase class I"/>
    <property type="match status" value="1"/>
</dbReference>
<keyword evidence="3 7" id="KW-0312">Gluconeogenesis</keyword>
<feature type="binding site" evidence="7">
    <location>
        <begin position="11"/>
        <end position="13"/>
    </location>
    <ligand>
        <name>substrate</name>
    </ligand>
</feature>
<evidence type="ECO:0000256" key="3">
    <source>
        <dbReference type="ARBA" id="ARBA00022432"/>
    </source>
</evidence>
<dbReference type="GO" id="GO:0006096">
    <property type="term" value="P:glycolytic process"/>
    <property type="evidence" value="ECO:0007669"/>
    <property type="project" value="UniProtKB-UniRule"/>
</dbReference>
<feature type="binding site" evidence="7">
    <location>
        <begin position="234"/>
        <end position="235"/>
    </location>
    <ligand>
        <name>substrate</name>
    </ligand>
</feature>
<dbReference type="InterPro" id="IPR035990">
    <property type="entry name" value="TIM_sf"/>
</dbReference>
<reference evidence="9 10" key="1">
    <citation type="submission" date="2020-10" db="EMBL/GenBank/DDBJ databases">
        <title>Connecting structure to function with the recovery of over 1000 high-quality activated sludge metagenome-assembled genomes encoding full-length rRNA genes using long-read sequencing.</title>
        <authorList>
            <person name="Singleton C.M."/>
            <person name="Petriglieri F."/>
            <person name="Kristensen J.M."/>
            <person name="Kirkegaard R.H."/>
            <person name="Michaelsen T.Y."/>
            <person name="Andersen M.H."/>
            <person name="Karst S.M."/>
            <person name="Dueholm M.S."/>
            <person name="Nielsen P.H."/>
            <person name="Albertsen M."/>
        </authorList>
    </citation>
    <scope>NUCLEOTIDE SEQUENCE [LARGE SCALE GENOMIC DNA]</scope>
    <source>
        <strain evidence="9">Ribe_18-Q3-R11-54_BAT3C.373</strain>
    </source>
</reference>
<evidence type="ECO:0000256" key="5">
    <source>
        <dbReference type="ARBA" id="ARBA00023152"/>
    </source>
</evidence>
<dbReference type="InterPro" id="IPR000652">
    <property type="entry name" value="Triosephosphate_isomerase"/>
</dbReference>
<dbReference type="GO" id="GO:0046166">
    <property type="term" value="P:glyceraldehyde-3-phosphate biosynthetic process"/>
    <property type="evidence" value="ECO:0007669"/>
    <property type="project" value="TreeGrafter"/>
</dbReference>
<dbReference type="FunFam" id="3.20.20.70:FF:000016">
    <property type="entry name" value="Triosephosphate isomerase"/>
    <property type="match status" value="1"/>
</dbReference>
<comment type="similarity">
    <text evidence="2 7 8">Belongs to the triosephosphate isomerase family.</text>
</comment>
<dbReference type="PROSITE" id="PS51440">
    <property type="entry name" value="TIM_2"/>
    <property type="match status" value="1"/>
</dbReference>
<dbReference type="EC" id="5.3.1.1" evidence="7 8"/>
<comment type="function">
    <text evidence="7">Involved in the gluconeogenesis. Catalyzes stereospecifically the conversion of dihydroxyacetone phosphate (DHAP) to D-glyceraldehyde-3-phosphate (G3P).</text>
</comment>
<feature type="active site" description="Proton acceptor" evidence="7">
    <location>
        <position position="167"/>
    </location>
</feature>
<dbReference type="CDD" id="cd00311">
    <property type="entry name" value="TIM"/>
    <property type="match status" value="1"/>
</dbReference>
<dbReference type="SUPFAM" id="SSF51351">
    <property type="entry name" value="Triosephosphate isomerase (TIM)"/>
    <property type="match status" value="1"/>
</dbReference>
<evidence type="ECO:0000313" key="9">
    <source>
        <dbReference type="EMBL" id="MBK9719812.1"/>
    </source>
</evidence>
<evidence type="ECO:0000256" key="8">
    <source>
        <dbReference type="RuleBase" id="RU363013"/>
    </source>
</evidence>
<proteinExistence type="inferred from homology"/>
<keyword evidence="4 7" id="KW-0963">Cytoplasm</keyword>
<dbReference type="HAMAP" id="MF_00147_B">
    <property type="entry name" value="TIM_B"/>
    <property type="match status" value="1"/>
</dbReference>
<sequence>MNIKTPKVIANWKMNLMPHQAHDVVEKIIDLCPKASSDIIICPPYTHLYPLRDLIKDNIFLGAQNCHDKTSGAYTGEISALMLADLGVSYVILGHSERRELGPYENLSIKAKIRAAFNAGLQVVYCCGEPDSMREAGNHEDYVLKQLSSDLFDFELSELTKLSIAYEPIWAIGTGKTASPEEAQAMHLFIRNTIFQQFGSDLAHSMSILYGGSVKANNAGILAFQNDIDGFLVGGASLDPNEFAAIVNVFL</sequence>
<evidence type="ECO:0000256" key="7">
    <source>
        <dbReference type="HAMAP-Rule" id="MF_00147"/>
    </source>
</evidence>
<dbReference type="Pfam" id="PF00121">
    <property type="entry name" value="TIM"/>
    <property type="match status" value="1"/>
</dbReference>
<name>A0A9D7SDW6_9BACT</name>
<feature type="active site" description="Electrophile" evidence="7">
    <location>
        <position position="95"/>
    </location>
</feature>
<evidence type="ECO:0000256" key="6">
    <source>
        <dbReference type="ARBA" id="ARBA00023235"/>
    </source>
</evidence>
<dbReference type="PANTHER" id="PTHR21139:SF42">
    <property type="entry name" value="TRIOSEPHOSPHATE ISOMERASE"/>
    <property type="match status" value="1"/>
</dbReference>
<keyword evidence="5 7" id="KW-0324">Glycolysis</keyword>
<dbReference type="EMBL" id="JADKFW010000021">
    <property type="protein sequence ID" value="MBK9719812.1"/>
    <property type="molecule type" value="Genomic_DNA"/>
</dbReference>
<keyword evidence="6 7" id="KW-0413">Isomerase</keyword>
<evidence type="ECO:0000256" key="4">
    <source>
        <dbReference type="ARBA" id="ARBA00022490"/>
    </source>
</evidence>
<dbReference type="GO" id="GO:0019563">
    <property type="term" value="P:glycerol catabolic process"/>
    <property type="evidence" value="ECO:0007669"/>
    <property type="project" value="TreeGrafter"/>
</dbReference>
<gene>
    <name evidence="7" type="primary">tpiA</name>
    <name evidence="9" type="ORF">IPO85_20310</name>
</gene>
<evidence type="ECO:0000256" key="2">
    <source>
        <dbReference type="ARBA" id="ARBA00007422"/>
    </source>
</evidence>
<dbReference type="NCBIfam" id="TIGR00419">
    <property type="entry name" value="tim"/>
    <property type="match status" value="1"/>
</dbReference>
<comment type="subcellular location">
    <subcellularLocation>
        <location evidence="7 8">Cytoplasm</location>
    </subcellularLocation>
</comment>
<dbReference type="InterPro" id="IPR022896">
    <property type="entry name" value="TrioseP_Isoase_bac/euk"/>
</dbReference>
<dbReference type="InterPro" id="IPR020861">
    <property type="entry name" value="Triosephosphate_isomerase_AS"/>
</dbReference>
<dbReference type="AlphaFoldDB" id="A0A9D7SDW6"/>
<accession>A0A9D7SDW6</accession>
<protein>
    <recommendedName>
        <fullName evidence="7 8">Triosephosphate isomerase</fullName>
        <shortName evidence="7">TIM</shortName>
        <shortName evidence="7">TPI</shortName>
        <ecNumber evidence="7 8">5.3.1.1</ecNumber>
    </recommendedName>
    <alternativeName>
        <fullName evidence="7">Triose-phosphate isomerase</fullName>
    </alternativeName>
</protein>
<dbReference type="Proteomes" id="UP000808349">
    <property type="component" value="Unassembled WGS sequence"/>
</dbReference>
<dbReference type="InterPro" id="IPR013785">
    <property type="entry name" value="Aldolase_TIM"/>
</dbReference>
<comment type="pathway">
    <text evidence="1 7 8">Carbohydrate degradation; glycolysis; D-glyceraldehyde 3-phosphate from glycerone phosphate: step 1/1.</text>
</comment>
<dbReference type="PROSITE" id="PS00171">
    <property type="entry name" value="TIM_1"/>
    <property type="match status" value="1"/>
</dbReference>
<comment type="pathway">
    <text evidence="7 8">Carbohydrate biosynthesis; gluconeogenesis.</text>
</comment>
<comment type="subunit">
    <text evidence="7 8">Homodimer.</text>
</comment>
<comment type="catalytic activity">
    <reaction evidence="7 8">
        <text>D-glyceraldehyde 3-phosphate = dihydroxyacetone phosphate</text>
        <dbReference type="Rhea" id="RHEA:18585"/>
        <dbReference type="ChEBI" id="CHEBI:57642"/>
        <dbReference type="ChEBI" id="CHEBI:59776"/>
        <dbReference type="EC" id="5.3.1.1"/>
    </reaction>
</comment>
<organism evidence="9 10">
    <name type="scientific">Candidatus Defluviibacterium haderslevense</name>
    <dbReference type="NCBI Taxonomy" id="2981993"/>
    <lineage>
        <taxon>Bacteria</taxon>
        <taxon>Pseudomonadati</taxon>
        <taxon>Bacteroidota</taxon>
        <taxon>Saprospiria</taxon>
        <taxon>Saprospirales</taxon>
        <taxon>Saprospiraceae</taxon>
        <taxon>Candidatus Defluviibacterium</taxon>
    </lineage>
</organism>
<dbReference type="PANTHER" id="PTHR21139">
    <property type="entry name" value="TRIOSEPHOSPHATE ISOMERASE"/>
    <property type="match status" value="1"/>
</dbReference>
<dbReference type="GO" id="GO:0005829">
    <property type="term" value="C:cytosol"/>
    <property type="evidence" value="ECO:0007669"/>
    <property type="project" value="TreeGrafter"/>
</dbReference>
<dbReference type="GO" id="GO:0004807">
    <property type="term" value="F:triose-phosphate isomerase activity"/>
    <property type="evidence" value="ECO:0007669"/>
    <property type="project" value="UniProtKB-UniRule"/>
</dbReference>
<comment type="caution">
    <text evidence="9">The sequence shown here is derived from an EMBL/GenBank/DDBJ whole genome shotgun (WGS) entry which is preliminary data.</text>
</comment>
<evidence type="ECO:0000256" key="1">
    <source>
        <dbReference type="ARBA" id="ARBA00004680"/>
    </source>
</evidence>